<keyword evidence="1" id="KW-1133">Transmembrane helix</keyword>
<accession>A0A1V9ZS25</accession>
<evidence type="ECO:0000256" key="1">
    <source>
        <dbReference type="SAM" id="Phobius"/>
    </source>
</evidence>
<dbReference type="AlphaFoldDB" id="A0A1V9ZS25"/>
<proteinExistence type="predicted"/>
<evidence type="ECO:0008006" key="4">
    <source>
        <dbReference type="Google" id="ProtNLM"/>
    </source>
</evidence>
<feature type="transmembrane region" description="Helical" evidence="1">
    <location>
        <begin position="425"/>
        <end position="447"/>
    </location>
</feature>
<feature type="transmembrane region" description="Helical" evidence="1">
    <location>
        <begin position="392"/>
        <end position="413"/>
    </location>
</feature>
<feature type="transmembrane region" description="Helical" evidence="1">
    <location>
        <begin position="321"/>
        <end position="342"/>
    </location>
</feature>
<organism evidence="2 3">
    <name type="scientific">Thraustotheca clavata</name>
    <dbReference type="NCBI Taxonomy" id="74557"/>
    <lineage>
        <taxon>Eukaryota</taxon>
        <taxon>Sar</taxon>
        <taxon>Stramenopiles</taxon>
        <taxon>Oomycota</taxon>
        <taxon>Saprolegniomycetes</taxon>
        <taxon>Saprolegniales</taxon>
        <taxon>Achlyaceae</taxon>
        <taxon>Thraustotheca</taxon>
    </lineage>
</organism>
<feature type="transmembrane region" description="Helical" evidence="1">
    <location>
        <begin position="354"/>
        <end position="372"/>
    </location>
</feature>
<sequence>MQTKIAPTPFDLLHQGTIKNKRRFGHGITLSALYMAFATIVAVTTYILNSISNTPVFLGLNIESFTSNQFNVPVTYLLQGTTAYNVSSIDNLNKALALSELMYQSSADENLANTFLPRANELWTIVGQTFATIPSFDQPAFQRINQTIRLQHINNLSGWNKATAQFSIDGYDMAITCMVRRASFYLESQGASTAVVDGLAFCSERKYDPKWVCENLVDFDVNTYVIQVSKGNASYLGVTKRHQLYMNVGVIAKLVDGMYGPMLLQTVLAIDEYQNGILRAIAPWDVLPAGDCSSYNKNTKLGWLMQLQGQITIVWTCDSRMATTSIVLFLMTIYLVILQFTFLRQSNICTIPIYMSKNAIGIILLGFAFWGNPNLQTLATFIHRNPSLNQTFYALCGPAQIASIVGIMTGSLIQLWFNPRLVTQTWILLIFSILNWTIVFVLEGFVFPFQSTNMANQCHSVTSSNCVTFTAIDSLCHISALVCIILVICGILAVYAHSHCVKDINDPPPQSNSILTYLNIKDIGAIATSSIGIVENGKVDEGVLLIKNMIHVSSSTMTRTNNLQYGVIYRVLPTKWLKNYYSNLIGSVLVFHINDNKITGRSSYKHLHEINIDQLNGITGYLS</sequence>
<reference evidence="2 3" key="1">
    <citation type="journal article" date="2014" name="Genome Biol. Evol.">
        <title>The secreted proteins of Achlya hypogyna and Thraustotheca clavata identify the ancestral oomycete secretome and reveal gene acquisitions by horizontal gene transfer.</title>
        <authorList>
            <person name="Misner I."/>
            <person name="Blouin N."/>
            <person name="Leonard G."/>
            <person name="Richards T.A."/>
            <person name="Lane C.E."/>
        </authorList>
    </citation>
    <scope>NUCLEOTIDE SEQUENCE [LARGE SCALE GENOMIC DNA]</scope>
    <source>
        <strain evidence="2 3">ATCC 34112</strain>
    </source>
</reference>
<feature type="transmembrane region" description="Helical" evidence="1">
    <location>
        <begin position="478"/>
        <end position="496"/>
    </location>
</feature>
<keyword evidence="3" id="KW-1185">Reference proteome</keyword>
<evidence type="ECO:0000313" key="2">
    <source>
        <dbReference type="EMBL" id="OQS00751.1"/>
    </source>
</evidence>
<name>A0A1V9ZS25_9STRA</name>
<evidence type="ECO:0000313" key="3">
    <source>
        <dbReference type="Proteomes" id="UP000243217"/>
    </source>
</evidence>
<keyword evidence="1" id="KW-0812">Transmembrane</keyword>
<protein>
    <recommendedName>
        <fullName evidence="4">Transmembrane protein</fullName>
    </recommendedName>
</protein>
<comment type="caution">
    <text evidence="2">The sequence shown here is derived from an EMBL/GenBank/DDBJ whole genome shotgun (WGS) entry which is preliminary data.</text>
</comment>
<gene>
    <name evidence="2" type="ORF">THRCLA_21659</name>
</gene>
<feature type="transmembrane region" description="Helical" evidence="1">
    <location>
        <begin position="28"/>
        <end position="48"/>
    </location>
</feature>
<keyword evidence="1" id="KW-0472">Membrane</keyword>
<dbReference type="OrthoDB" id="157199at2759"/>
<dbReference type="EMBL" id="JNBS01001688">
    <property type="protein sequence ID" value="OQS00751.1"/>
    <property type="molecule type" value="Genomic_DNA"/>
</dbReference>
<dbReference type="Proteomes" id="UP000243217">
    <property type="component" value="Unassembled WGS sequence"/>
</dbReference>